<dbReference type="Gene3D" id="3.40.640.10">
    <property type="entry name" value="Type I PLP-dependent aspartate aminotransferase-like (Major domain)"/>
    <property type="match status" value="1"/>
</dbReference>
<proteinExistence type="inferred from homology"/>
<dbReference type="InterPro" id="IPR015421">
    <property type="entry name" value="PyrdxlP-dep_Trfase_major"/>
</dbReference>
<evidence type="ECO:0000256" key="2">
    <source>
        <dbReference type="ARBA" id="ARBA00022898"/>
    </source>
</evidence>
<dbReference type="Pfam" id="PF00266">
    <property type="entry name" value="Aminotran_5"/>
    <property type="match status" value="2"/>
</dbReference>
<evidence type="ECO:0000313" key="7">
    <source>
        <dbReference type="Proteomes" id="UP000694680"/>
    </source>
</evidence>
<comment type="cofactor">
    <cofactor evidence="1 4">
        <name>pyridoxal 5'-phosphate</name>
        <dbReference type="ChEBI" id="CHEBI:597326"/>
    </cofactor>
</comment>
<dbReference type="Gene3D" id="3.90.1150.10">
    <property type="entry name" value="Aspartate Aminotransferase, domain 1"/>
    <property type="match status" value="1"/>
</dbReference>
<dbReference type="Proteomes" id="UP000694680">
    <property type="component" value="Chromosome 17"/>
</dbReference>
<dbReference type="PROSITE" id="PS00595">
    <property type="entry name" value="AA_TRANSFER_CLASS_5"/>
    <property type="match status" value="1"/>
</dbReference>
<dbReference type="Ensembl" id="ENSGWIT00000026640.1">
    <property type="protein sequence ID" value="ENSGWIP00000024346.1"/>
    <property type="gene ID" value="ENSGWIG00000012456.1"/>
</dbReference>
<evidence type="ECO:0000313" key="6">
    <source>
        <dbReference type="Ensembl" id="ENSGWIP00000024346.1"/>
    </source>
</evidence>
<dbReference type="InterPro" id="IPR015422">
    <property type="entry name" value="PyrdxlP-dep_Trfase_small"/>
</dbReference>
<dbReference type="GO" id="GO:0008453">
    <property type="term" value="F:alanine-glyoxylate transaminase activity"/>
    <property type="evidence" value="ECO:0007669"/>
    <property type="project" value="TreeGrafter"/>
</dbReference>
<dbReference type="GO" id="GO:0004760">
    <property type="term" value="F:L-serine-pyruvate transaminase activity"/>
    <property type="evidence" value="ECO:0007669"/>
    <property type="project" value="TreeGrafter"/>
</dbReference>
<sequence>MIYVTVSYTCHYQPLCQVTHKCGQQVKDPVCLKSSTKHPFRLSLSVCQRDLTPCRFLGNRTQAVMQRALIGRSALLAQQAAVLDAPLFSRNAPVLQRLDRSMSSVTVPPPACLLRPLEAPLRYLFGPGPSNVPPRVLAAGGRPIIGHLHPEMYGIMNDIKKGIQYAFQTENKMTISMSGSGHAAMECAVFNAVEPGESVLVAVNGIWGERVAEIAERMGANVHKMVKAPGGYFTNKEIEQAVEKHKPVLFFLTHGESSAGLCHPMDGIGDICRKHNCLFLVDTVASLGAAPIYMDKQSKTPDNFPVLLLYTNLCEVFSVSCCFPGIDILYTGSQKALNAPPGTAPISFNERACQKMFNRKTKPVSYLFDMTHLSNYWGCDGKPARAYHHTGPVSGFFALRESLAILAETGLEESWRKHKEVSGYLQRGLEDLGLKLFIPERVSITSPQINDFIEKKIEIQGQANCKYCASRDFHIAGFETSLRNHHCYP</sequence>
<evidence type="ECO:0000256" key="3">
    <source>
        <dbReference type="RuleBase" id="RU004075"/>
    </source>
</evidence>
<dbReference type="GO" id="GO:0019265">
    <property type="term" value="P:glycine biosynthetic process, by transamination of glyoxylate"/>
    <property type="evidence" value="ECO:0007669"/>
    <property type="project" value="TreeGrafter"/>
</dbReference>
<dbReference type="SUPFAM" id="SSF53383">
    <property type="entry name" value="PLP-dependent transferases"/>
    <property type="match status" value="1"/>
</dbReference>
<reference evidence="6" key="1">
    <citation type="submission" date="2020-06" db="EMBL/GenBank/DDBJ databases">
        <authorList>
            <consortium name="Wellcome Sanger Institute Data Sharing"/>
        </authorList>
    </citation>
    <scope>NUCLEOTIDE SEQUENCE [LARGE SCALE GENOMIC DNA]</scope>
</reference>
<name>A0A8C5EN04_GOUWI</name>
<feature type="domain" description="Aminotransferase class V" evidence="5">
    <location>
        <begin position="123"/>
        <end position="296"/>
    </location>
</feature>
<reference evidence="6" key="2">
    <citation type="submission" date="2025-08" db="UniProtKB">
        <authorList>
            <consortium name="Ensembl"/>
        </authorList>
    </citation>
    <scope>IDENTIFICATION</scope>
</reference>
<dbReference type="GO" id="GO:0005777">
    <property type="term" value="C:peroxisome"/>
    <property type="evidence" value="ECO:0007669"/>
    <property type="project" value="TreeGrafter"/>
</dbReference>
<evidence type="ECO:0000256" key="1">
    <source>
        <dbReference type="ARBA" id="ARBA00001933"/>
    </source>
</evidence>
<dbReference type="InterPro" id="IPR000192">
    <property type="entry name" value="Aminotrans_V_dom"/>
</dbReference>
<organism evidence="6 7">
    <name type="scientific">Gouania willdenowi</name>
    <name type="common">Blunt-snouted clingfish</name>
    <name type="synonym">Lepadogaster willdenowi</name>
    <dbReference type="NCBI Taxonomy" id="441366"/>
    <lineage>
        <taxon>Eukaryota</taxon>
        <taxon>Metazoa</taxon>
        <taxon>Chordata</taxon>
        <taxon>Craniata</taxon>
        <taxon>Vertebrata</taxon>
        <taxon>Euteleostomi</taxon>
        <taxon>Actinopterygii</taxon>
        <taxon>Neopterygii</taxon>
        <taxon>Teleostei</taxon>
        <taxon>Neoteleostei</taxon>
        <taxon>Acanthomorphata</taxon>
        <taxon>Ovalentaria</taxon>
        <taxon>Blenniimorphae</taxon>
        <taxon>Blenniiformes</taxon>
        <taxon>Gobiesocoidei</taxon>
        <taxon>Gobiesocidae</taxon>
        <taxon>Gobiesocinae</taxon>
        <taxon>Gouania</taxon>
    </lineage>
</organism>
<evidence type="ECO:0000259" key="5">
    <source>
        <dbReference type="Pfam" id="PF00266"/>
    </source>
</evidence>
<reference evidence="6" key="3">
    <citation type="submission" date="2025-09" db="UniProtKB">
        <authorList>
            <consortium name="Ensembl"/>
        </authorList>
    </citation>
    <scope>IDENTIFICATION</scope>
</reference>
<dbReference type="AlphaFoldDB" id="A0A8C5EN04"/>
<dbReference type="PANTHER" id="PTHR21152">
    <property type="entry name" value="AMINOTRANSFERASE CLASS V"/>
    <property type="match status" value="1"/>
</dbReference>
<gene>
    <name evidence="6" type="primary">agxtb</name>
</gene>
<evidence type="ECO:0000256" key="4">
    <source>
        <dbReference type="RuleBase" id="RU004504"/>
    </source>
</evidence>
<keyword evidence="7" id="KW-1185">Reference proteome</keyword>
<feature type="domain" description="Aminotransferase class V" evidence="5">
    <location>
        <begin position="325"/>
        <end position="437"/>
    </location>
</feature>
<dbReference type="InterPro" id="IPR020578">
    <property type="entry name" value="Aminotrans_V_PyrdxlP_BS"/>
</dbReference>
<accession>A0A8C5EN04</accession>
<protein>
    <submittedName>
        <fullName evidence="6">Serine--pyruvate aminotransferase-like</fullName>
    </submittedName>
</protein>
<dbReference type="InterPro" id="IPR015424">
    <property type="entry name" value="PyrdxlP-dep_Trfase"/>
</dbReference>
<comment type="similarity">
    <text evidence="3">Belongs to the class-V pyridoxal-phosphate-dependent aminotransferase family.</text>
</comment>
<keyword evidence="2" id="KW-0663">Pyridoxal phosphate</keyword>
<dbReference type="PANTHER" id="PTHR21152:SF16">
    <property type="entry name" value="ALANINE--GLYOXYLATE AMINOTRANSFERASE"/>
    <property type="match status" value="1"/>
</dbReference>